<gene>
    <name evidence="2" type="ORF">HD594_001935</name>
</gene>
<dbReference type="InterPro" id="IPR010718">
    <property type="entry name" value="DUF1294"/>
</dbReference>
<keyword evidence="1" id="KW-0812">Transmembrane</keyword>
<dbReference type="Proteomes" id="UP000537775">
    <property type="component" value="Unassembled WGS sequence"/>
</dbReference>
<dbReference type="Pfam" id="PF06961">
    <property type="entry name" value="DUF1294"/>
    <property type="match status" value="1"/>
</dbReference>
<keyword evidence="3" id="KW-1185">Reference proteome</keyword>
<evidence type="ECO:0000256" key="1">
    <source>
        <dbReference type="SAM" id="Phobius"/>
    </source>
</evidence>
<feature type="transmembrane region" description="Helical" evidence="1">
    <location>
        <begin position="49"/>
        <end position="68"/>
    </location>
</feature>
<accession>A0A7X0KUX2</accession>
<dbReference type="RefSeq" id="WP_184750775.1">
    <property type="nucleotide sequence ID" value="NZ_BAAAJR010000006.1"/>
</dbReference>
<evidence type="ECO:0000313" key="3">
    <source>
        <dbReference type="Proteomes" id="UP000537775"/>
    </source>
</evidence>
<feature type="transmembrane region" description="Helical" evidence="1">
    <location>
        <begin position="21"/>
        <end position="43"/>
    </location>
</feature>
<dbReference type="EMBL" id="JACHML010000001">
    <property type="protein sequence ID" value="MBB6391622.1"/>
    <property type="molecule type" value="Genomic_DNA"/>
</dbReference>
<reference evidence="2 3" key="1">
    <citation type="submission" date="2020-08" db="EMBL/GenBank/DDBJ databases">
        <title>Sequencing the genomes of 1000 actinobacteria strains.</title>
        <authorList>
            <person name="Klenk H.-P."/>
        </authorList>
    </citation>
    <scope>NUCLEOTIDE SEQUENCE [LARGE SCALE GENOMIC DNA]</scope>
    <source>
        <strain evidence="2 3">DSM 12511</strain>
    </source>
</reference>
<dbReference type="AlphaFoldDB" id="A0A7X0KUX2"/>
<sequence>MPASSARPRTGATKERDLSRPLPAALSWSVLALFTAALAVAWALVPLAWWVPAMYGAMSVVAFGVYGFDKLAATKGWNRVSESTLLTLGLLCGWPGALAAQQLFRHKTRKRSFRRPFWGTVVVNVVALGAAVAAVAFGILR</sequence>
<keyword evidence="1" id="KW-1133">Transmembrane helix</keyword>
<keyword evidence="1" id="KW-0472">Membrane</keyword>
<protein>
    <submittedName>
        <fullName evidence="2">Uncharacterized membrane protein YsdA (DUF1294 family)</fullName>
    </submittedName>
</protein>
<name>A0A7X0KUX2_9MICO</name>
<proteinExistence type="predicted"/>
<organism evidence="2 3">
    <name type="scientific">Microbacterium thalassium</name>
    <dbReference type="NCBI Taxonomy" id="362649"/>
    <lineage>
        <taxon>Bacteria</taxon>
        <taxon>Bacillati</taxon>
        <taxon>Actinomycetota</taxon>
        <taxon>Actinomycetes</taxon>
        <taxon>Micrococcales</taxon>
        <taxon>Microbacteriaceae</taxon>
        <taxon>Microbacterium</taxon>
    </lineage>
</organism>
<feature type="transmembrane region" description="Helical" evidence="1">
    <location>
        <begin position="117"/>
        <end position="140"/>
    </location>
</feature>
<evidence type="ECO:0000313" key="2">
    <source>
        <dbReference type="EMBL" id="MBB6391622.1"/>
    </source>
</evidence>
<comment type="caution">
    <text evidence="2">The sequence shown here is derived from an EMBL/GenBank/DDBJ whole genome shotgun (WGS) entry which is preliminary data.</text>
</comment>